<accession>A0A845QII9</accession>
<dbReference type="InterPro" id="IPR004437">
    <property type="entry name" value="ParB/RepB/Spo0J"/>
</dbReference>
<organism evidence="3 4">
    <name type="scientific">Anaerotruncus colihominis</name>
    <dbReference type="NCBI Taxonomy" id="169435"/>
    <lineage>
        <taxon>Bacteria</taxon>
        <taxon>Bacillati</taxon>
        <taxon>Bacillota</taxon>
        <taxon>Clostridia</taxon>
        <taxon>Eubacteriales</taxon>
        <taxon>Oscillospiraceae</taxon>
        <taxon>Anaerotruncus</taxon>
    </lineage>
</organism>
<dbReference type="GO" id="GO:0003677">
    <property type="term" value="F:DNA binding"/>
    <property type="evidence" value="ECO:0007669"/>
    <property type="project" value="InterPro"/>
</dbReference>
<gene>
    <name evidence="3" type="ORF">D0435_02760</name>
</gene>
<dbReference type="RefSeq" id="WP_160200893.1">
    <property type="nucleotide sequence ID" value="NZ_QXWK01000003.1"/>
</dbReference>
<evidence type="ECO:0000313" key="4">
    <source>
        <dbReference type="Proteomes" id="UP000446866"/>
    </source>
</evidence>
<dbReference type="SUPFAM" id="SSF110849">
    <property type="entry name" value="ParB/Sulfiredoxin"/>
    <property type="match status" value="1"/>
</dbReference>
<evidence type="ECO:0000256" key="1">
    <source>
        <dbReference type="ARBA" id="ARBA00006295"/>
    </source>
</evidence>
<dbReference type="InterPro" id="IPR036086">
    <property type="entry name" value="ParB/Sulfiredoxin_sf"/>
</dbReference>
<dbReference type="Proteomes" id="UP000446866">
    <property type="component" value="Unassembled WGS sequence"/>
</dbReference>
<evidence type="ECO:0000313" key="3">
    <source>
        <dbReference type="EMBL" id="NBH60593.1"/>
    </source>
</evidence>
<evidence type="ECO:0000259" key="2">
    <source>
        <dbReference type="SMART" id="SM00470"/>
    </source>
</evidence>
<dbReference type="NCBIfam" id="TIGR00180">
    <property type="entry name" value="parB_part"/>
    <property type="match status" value="1"/>
</dbReference>
<dbReference type="InterPro" id="IPR003115">
    <property type="entry name" value="ParB_N"/>
</dbReference>
<dbReference type="PANTHER" id="PTHR33375:SF1">
    <property type="entry name" value="CHROMOSOME-PARTITIONING PROTEIN PARB-RELATED"/>
    <property type="match status" value="1"/>
</dbReference>
<feature type="domain" description="ParB-like N-terminal" evidence="2">
    <location>
        <begin position="6"/>
        <end position="101"/>
    </location>
</feature>
<dbReference type="GO" id="GO:0005694">
    <property type="term" value="C:chromosome"/>
    <property type="evidence" value="ECO:0007669"/>
    <property type="project" value="TreeGrafter"/>
</dbReference>
<protein>
    <submittedName>
        <fullName evidence="3">ParB/RepB/Spo0J family partition protein</fullName>
    </submittedName>
</protein>
<dbReference type="AlphaFoldDB" id="A0A845QII9"/>
<comment type="similarity">
    <text evidence="1">Belongs to the ParB family.</text>
</comment>
<dbReference type="SMART" id="SM00470">
    <property type="entry name" value="ParB"/>
    <property type="match status" value="1"/>
</dbReference>
<sequence length="276" mass="31885">MCEEIRQIPITDIRPFGGDYGKSYFHMQQEKVEELADSIKSVGVLVPLTVRADASGKAKYELIAGKTRLTAAERVGLETVPCVIRQLDDAAALCLYGESNRYREDITITEKAFMMRYADEYAEKCKTDPRVRNAIFDESEERQLRRYIRLTYLSLGMRQLVDVRKVSIKAGCEISYLPLDVQDRIVYILSGEQTVLSLEAAEKIRNLYDRKYKPFGKTMNTKELSDMIYTMQPERNRKAHLTVDKGIIKMLPPEYQSKKAYEMLVENLLKNFSENF</sequence>
<dbReference type="Gene3D" id="3.90.1530.10">
    <property type="entry name" value="Conserved hypothetical protein from pyrococcus furiosus pfu- 392566-001, ParB domain"/>
    <property type="match status" value="1"/>
</dbReference>
<dbReference type="InterPro" id="IPR050336">
    <property type="entry name" value="Chromosome_partition/occlusion"/>
</dbReference>
<proteinExistence type="inferred from homology"/>
<dbReference type="PANTHER" id="PTHR33375">
    <property type="entry name" value="CHROMOSOME-PARTITIONING PROTEIN PARB-RELATED"/>
    <property type="match status" value="1"/>
</dbReference>
<dbReference type="Pfam" id="PF02195">
    <property type="entry name" value="ParB_N"/>
    <property type="match status" value="1"/>
</dbReference>
<reference evidence="3 4" key="1">
    <citation type="submission" date="2018-08" db="EMBL/GenBank/DDBJ databases">
        <title>Murine metabolic-syndrome-specific gut microbial biobank.</title>
        <authorList>
            <person name="Liu C."/>
        </authorList>
    </citation>
    <scope>NUCLEOTIDE SEQUENCE [LARGE SCALE GENOMIC DNA]</scope>
    <source>
        <strain evidence="3 4">28</strain>
    </source>
</reference>
<dbReference type="EMBL" id="QXWK01000003">
    <property type="protein sequence ID" value="NBH60593.1"/>
    <property type="molecule type" value="Genomic_DNA"/>
</dbReference>
<keyword evidence="4" id="KW-1185">Reference proteome</keyword>
<name>A0A845QII9_9FIRM</name>
<comment type="caution">
    <text evidence="3">The sequence shown here is derived from an EMBL/GenBank/DDBJ whole genome shotgun (WGS) entry which is preliminary data.</text>
</comment>
<dbReference type="GO" id="GO:0007059">
    <property type="term" value="P:chromosome segregation"/>
    <property type="evidence" value="ECO:0007669"/>
    <property type="project" value="TreeGrafter"/>
</dbReference>